<accession>A0AAU9MEH0</accession>
<dbReference type="AlphaFoldDB" id="A0AAU9MEH0"/>
<evidence type="ECO:0000313" key="1">
    <source>
        <dbReference type="EMBL" id="CAH1425185.1"/>
    </source>
</evidence>
<reference evidence="1 2" key="1">
    <citation type="submission" date="2022-01" db="EMBL/GenBank/DDBJ databases">
        <authorList>
            <person name="Xiong W."/>
            <person name="Schranz E."/>
        </authorList>
    </citation>
    <scope>NUCLEOTIDE SEQUENCE [LARGE SCALE GENOMIC DNA]</scope>
</reference>
<gene>
    <name evidence="1" type="ORF">LVIROSA_LOCUS12340</name>
</gene>
<protein>
    <submittedName>
        <fullName evidence="1">Uncharacterized protein</fullName>
    </submittedName>
</protein>
<keyword evidence="2" id="KW-1185">Reference proteome</keyword>
<evidence type="ECO:0000313" key="2">
    <source>
        <dbReference type="Proteomes" id="UP001157418"/>
    </source>
</evidence>
<organism evidence="1 2">
    <name type="scientific">Lactuca virosa</name>
    <dbReference type="NCBI Taxonomy" id="75947"/>
    <lineage>
        <taxon>Eukaryota</taxon>
        <taxon>Viridiplantae</taxon>
        <taxon>Streptophyta</taxon>
        <taxon>Embryophyta</taxon>
        <taxon>Tracheophyta</taxon>
        <taxon>Spermatophyta</taxon>
        <taxon>Magnoliopsida</taxon>
        <taxon>eudicotyledons</taxon>
        <taxon>Gunneridae</taxon>
        <taxon>Pentapetalae</taxon>
        <taxon>asterids</taxon>
        <taxon>campanulids</taxon>
        <taxon>Asterales</taxon>
        <taxon>Asteraceae</taxon>
        <taxon>Cichorioideae</taxon>
        <taxon>Cichorieae</taxon>
        <taxon>Lactucinae</taxon>
        <taxon>Lactuca</taxon>
    </lineage>
</organism>
<dbReference type="EMBL" id="CAKMRJ010002223">
    <property type="protein sequence ID" value="CAH1425185.1"/>
    <property type="molecule type" value="Genomic_DNA"/>
</dbReference>
<dbReference type="Proteomes" id="UP001157418">
    <property type="component" value="Unassembled WGS sequence"/>
</dbReference>
<name>A0AAU9MEH0_9ASTR</name>
<proteinExistence type="predicted"/>
<comment type="caution">
    <text evidence="1">The sequence shown here is derived from an EMBL/GenBank/DDBJ whole genome shotgun (WGS) entry which is preliminary data.</text>
</comment>
<sequence length="135" mass="14853">MCCCYCLRGSIRPTPSDHLPPFTAPPFEFTSAENKRARQWNCHCMPPPPAVTLSFGFMEGVPPNLDADVSTSFEGKLDKSKLGSKSVNVSPRIFLLRCCEEIEPQSSDSVTDLTAYLSTTRLLTPSDHLDGCLII</sequence>